<evidence type="ECO:0008006" key="6">
    <source>
        <dbReference type="Google" id="ProtNLM"/>
    </source>
</evidence>
<dbReference type="Proteomes" id="UP000269044">
    <property type="component" value="Unassembled WGS sequence"/>
</dbReference>
<proteinExistence type="predicted"/>
<feature type="coiled-coil region" evidence="1">
    <location>
        <begin position="599"/>
        <end position="643"/>
    </location>
</feature>
<keyword evidence="1" id="KW-0175">Coiled coil</keyword>
<sequence>MMLSDSYAFQDVYKFHRLIFVNSAAYAYTVIRVDKHTALCGQNNLGKTSMLNALKLFLLPHENFKSCNKKFAFKGPAGTYYSTDASYSYYFPENHSFIILEAENMHGPFCLVLHRGNRPFSYGRMAVPCMYADIQHMFWDLESPINGGMGAPIESISLSGVLSDLRARGGEAMNDGAVIRQRLFGQQALNREEGRFCLLPLRNGGTAREIDAWKMLIHLAFDIGAKDNRTLPDTIATIIEGDKDRKNAELSVSLSEILDDYENLKKEGDRLADIESARRSWEGFDSQFQLFETKSELIVQSIVDVEHALAERQSSILDDVKAASERYQALDVAHSAKRQHHGLVKAEYLKLAGALSLRHKDLDGVQKQLFKVSEILRRYPGTTEHEVRELLSDLSAELTAEIETLTNKVQSAEQLAQAIRNKNSLSHQRDQLRKILDEHVETVLEQVDRHSASVLSSLNSTLFTKLTPRLNSDQKQAIKEFGCLFQERGSFISFLSQETSFGFMSFDPTRARKQHEQDLIKLDDDIKDCDDLIQRLNDDSKLNAEQAKEKAKKLTRERIEIDEEVQLLSRHGYMREQQKALELEVGDQTVELAKLHESVADAAGELEDLAVQVERAKEVLARVRKENEDLRNYLEQIRNVAEITLGFLSIREMKLKARDTFFHPSQIKEISQFASEVAKSREALQVALDELLKRNLLGEEGRDFGYHAFHDLSRMRSCRRAFAAMFGTLEGEQQTYQAKVTAHNSNTSIQIDEIKHARRMIKEFEKEVDDQLSEFSVSDLEAIEIYCVLNPHFEELLVDIDSINLMTTGLHEKRLYERLRAFCTEFFVNGGRRGTTLDMSLLIDRVGYRYRKRGHDKYTEEDQSNGTTAMINCRLLSILLRRLLVANTQICLPLVMDELSNLSHLNLKAARGIAESEGFVLFGATPEPTSTIAKVIENYIDLSHFLATDRAYSHLRRVIYTGESESLRTKKDPADAVAEITAG</sequence>
<evidence type="ECO:0000313" key="5">
    <source>
        <dbReference type="Proteomes" id="UP000269044"/>
    </source>
</evidence>
<protein>
    <recommendedName>
        <fullName evidence="6">Chromosome segregation ATPase</fullName>
    </recommendedName>
</protein>
<feature type="coiled-coil region" evidence="1">
    <location>
        <begin position="388"/>
        <end position="435"/>
    </location>
</feature>
<dbReference type="EMBL" id="RBQG01000244">
    <property type="protein sequence ID" value="RMP10260.1"/>
    <property type="molecule type" value="Genomic_DNA"/>
</dbReference>
<dbReference type="AlphaFoldDB" id="A0A0P9TK44"/>
<name>A0A0P9TK44_9PSED</name>
<accession>A0A0P9TK44</accession>
<dbReference type="EMBL" id="RBRA01000261">
    <property type="protein sequence ID" value="RMQ19855.1"/>
    <property type="molecule type" value="Genomic_DNA"/>
</dbReference>
<gene>
    <name evidence="3" type="ORF">ALQ08_01417</name>
    <name evidence="2" type="ORF">ALQ28_01883</name>
</gene>
<comment type="caution">
    <text evidence="3">The sequence shown here is derived from an EMBL/GenBank/DDBJ whole genome shotgun (WGS) entry which is preliminary data.</text>
</comment>
<reference evidence="4 5" key="1">
    <citation type="submission" date="2018-08" db="EMBL/GenBank/DDBJ databases">
        <title>Recombination of ecologically and evolutionarily significant loci maintains genetic cohesion in the Pseudomonas syringae species complex.</title>
        <authorList>
            <person name="Dillon M."/>
            <person name="Thakur S."/>
            <person name="Almeida R.N.D."/>
            <person name="Weir B.S."/>
            <person name="Guttman D.S."/>
        </authorList>
    </citation>
    <scope>NUCLEOTIDE SEQUENCE [LARGE SCALE GENOMIC DNA]</scope>
    <source>
        <strain evidence="3 5">ICMP 13052</strain>
        <strain evidence="2 4">ICMP 4330</strain>
    </source>
</reference>
<evidence type="ECO:0000313" key="4">
    <source>
        <dbReference type="Proteomes" id="UP000267908"/>
    </source>
</evidence>
<dbReference type="Proteomes" id="UP000267908">
    <property type="component" value="Unassembled WGS sequence"/>
</dbReference>
<evidence type="ECO:0000313" key="2">
    <source>
        <dbReference type="EMBL" id="RMP10260.1"/>
    </source>
</evidence>
<evidence type="ECO:0000313" key="3">
    <source>
        <dbReference type="EMBL" id="RMQ19855.1"/>
    </source>
</evidence>
<feature type="coiled-coil region" evidence="1">
    <location>
        <begin position="537"/>
        <end position="564"/>
    </location>
</feature>
<organism evidence="3 5">
    <name type="scientific">Pseudomonas syringae pv. delphinii</name>
    <dbReference type="NCBI Taxonomy" id="192088"/>
    <lineage>
        <taxon>Bacteria</taxon>
        <taxon>Pseudomonadati</taxon>
        <taxon>Pseudomonadota</taxon>
        <taxon>Gammaproteobacteria</taxon>
        <taxon>Pseudomonadales</taxon>
        <taxon>Pseudomonadaceae</taxon>
        <taxon>Pseudomonas</taxon>
    </lineage>
</organism>
<evidence type="ECO:0000256" key="1">
    <source>
        <dbReference type="SAM" id="Coils"/>
    </source>
</evidence>